<keyword evidence="5" id="KW-0717">Septation</keyword>
<dbReference type="GO" id="GO:0000917">
    <property type="term" value="P:division septum assembly"/>
    <property type="evidence" value="ECO:0007669"/>
    <property type="project" value="UniProtKB-KW"/>
</dbReference>
<name>A0A5C8PAL4_9HYPH</name>
<reference evidence="10 11" key="1">
    <citation type="submission" date="2019-06" db="EMBL/GenBank/DDBJ databases">
        <title>New taxonomy in bacterial strain CC-CFT640, isolated from vineyard.</title>
        <authorList>
            <person name="Lin S.-Y."/>
            <person name="Tsai C.-F."/>
            <person name="Young C.-C."/>
        </authorList>
    </citation>
    <scope>NUCLEOTIDE SEQUENCE [LARGE SCALE GENOMIC DNA]</scope>
    <source>
        <strain evidence="10 11">CC-CFT640</strain>
    </source>
</reference>
<accession>A0A5C8PAL4</accession>
<dbReference type="GO" id="GO:0032153">
    <property type="term" value="C:cell division site"/>
    <property type="evidence" value="ECO:0007669"/>
    <property type="project" value="TreeGrafter"/>
</dbReference>
<dbReference type="GO" id="GO:0043093">
    <property type="term" value="P:FtsZ-dependent cytokinesis"/>
    <property type="evidence" value="ECO:0007669"/>
    <property type="project" value="TreeGrafter"/>
</dbReference>
<keyword evidence="11" id="KW-1185">Reference proteome</keyword>
<keyword evidence="6" id="KW-0131">Cell cycle</keyword>
<dbReference type="PANTHER" id="PTHR34981">
    <property type="entry name" value="CELL DIVISION PROTEIN ZAPA"/>
    <property type="match status" value="1"/>
</dbReference>
<keyword evidence="3" id="KW-0963">Cytoplasm</keyword>
<comment type="caution">
    <text evidence="10">The sequence shown here is derived from an EMBL/GenBank/DDBJ whole genome shotgun (WGS) entry which is preliminary data.</text>
</comment>
<dbReference type="GO" id="GO:0000921">
    <property type="term" value="P:septin ring assembly"/>
    <property type="evidence" value="ECO:0007669"/>
    <property type="project" value="TreeGrafter"/>
</dbReference>
<comment type="function">
    <text evidence="7">Activator of cell division through the inhibition of FtsZ GTPase activity, therefore promoting FtsZ assembly into bundles of protofilaments necessary for the formation of the division Z ring. It is recruited early at mid-cell but it is not essential for cell division.</text>
</comment>
<dbReference type="EMBL" id="VDUZ01000060">
    <property type="protein sequence ID" value="TXL70404.1"/>
    <property type="molecule type" value="Genomic_DNA"/>
</dbReference>
<dbReference type="InterPro" id="IPR036192">
    <property type="entry name" value="Cell_div_ZapA-like_sf"/>
</dbReference>
<dbReference type="GO" id="GO:0005829">
    <property type="term" value="C:cytosol"/>
    <property type="evidence" value="ECO:0007669"/>
    <property type="project" value="TreeGrafter"/>
</dbReference>
<dbReference type="SUPFAM" id="SSF102829">
    <property type="entry name" value="Cell division protein ZapA-like"/>
    <property type="match status" value="1"/>
</dbReference>
<comment type="subcellular location">
    <subcellularLocation>
        <location evidence="1">Cytoplasm</location>
    </subcellularLocation>
</comment>
<dbReference type="InterPro" id="IPR007838">
    <property type="entry name" value="Cell_div_ZapA-like"/>
</dbReference>
<dbReference type="GO" id="GO:0030428">
    <property type="term" value="C:cell septum"/>
    <property type="evidence" value="ECO:0007669"/>
    <property type="project" value="TreeGrafter"/>
</dbReference>
<evidence type="ECO:0000256" key="7">
    <source>
        <dbReference type="ARBA" id="ARBA00024910"/>
    </source>
</evidence>
<proteinExistence type="predicted"/>
<evidence type="ECO:0000256" key="3">
    <source>
        <dbReference type="ARBA" id="ARBA00022490"/>
    </source>
</evidence>
<evidence type="ECO:0000313" key="10">
    <source>
        <dbReference type="EMBL" id="TXL70404.1"/>
    </source>
</evidence>
<evidence type="ECO:0000256" key="4">
    <source>
        <dbReference type="ARBA" id="ARBA00022618"/>
    </source>
</evidence>
<evidence type="ECO:0000256" key="5">
    <source>
        <dbReference type="ARBA" id="ARBA00023210"/>
    </source>
</evidence>
<dbReference type="Proteomes" id="UP000321638">
    <property type="component" value="Unassembled WGS sequence"/>
</dbReference>
<gene>
    <name evidence="10" type="ORF">FHP25_34815</name>
</gene>
<evidence type="ECO:0000256" key="2">
    <source>
        <dbReference type="ARBA" id="ARBA00015195"/>
    </source>
</evidence>
<evidence type="ECO:0000256" key="8">
    <source>
        <dbReference type="ARBA" id="ARBA00026068"/>
    </source>
</evidence>
<evidence type="ECO:0000256" key="1">
    <source>
        <dbReference type="ARBA" id="ARBA00004496"/>
    </source>
</evidence>
<sequence length="131" mass="14350">MKNDTPPRENRIMPQISIRIGSRSYDLACGDGQEDRTHALAAEVDACLTELRIQMPNAPEAKLLVFVALMMADRVQEAQREVATVQAELAEARAAIEADAPPPVGETIPVEELFSRLENRIDTIARKVAAA</sequence>
<dbReference type="OrthoDB" id="9797575at2"/>
<dbReference type="Pfam" id="PF05164">
    <property type="entry name" value="ZapA"/>
    <property type="match status" value="1"/>
</dbReference>
<evidence type="ECO:0000256" key="9">
    <source>
        <dbReference type="ARBA" id="ARBA00033158"/>
    </source>
</evidence>
<keyword evidence="4 10" id="KW-0132">Cell division</keyword>
<evidence type="ECO:0000313" key="11">
    <source>
        <dbReference type="Proteomes" id="UP000321638"/>
    </source>
</evidence>
<organism evidence="10 11">
    <name type="scientific">Vineibacter terrae</name>
    <dbReference type="NCBI Taxonomy" id="2586908"/>
    <lineage>
        <taxon>Bacteria</taxon>
        <taxon>Pseudomonadati</taxon>
        <taxon>Pseudomonadota</taxon>
        <taxon>Alphaproteobacteria</taxon>
        <taxon>Hyphomicrobiales</taxon>
        <taxon>Vineibacter</taxon>
    </lineage>
</organism>
<dbReference type="AlphaFoldDB" id="A0A5C8PAL4"/>
<dbReference type="PANTHER" id="PTHR34981:SF1">
    <property type="entry name" value="CELL DIVISION PROTEIN ZAPA"/>
    <property type="match status" value="1"/>
</dbReference>
<evidence type="ECO:0000256" key="6">
    <source>
        <dbReference type="ARBA" id="ARBA00023306"/>
    </source>
</evidence>
<comment type="subunit">
    <text evidence="8">Homodimer. Interacts with FtsZ.</text>
</comment>
<protein>
    <recommendedName>
        <fullName evidence="2">Cell division protein ZapA</fullName>
    </recommendedName>
    <alternativeName>
        <fullName evidence="9">Z ring-associated protein ZapA</fullName>
    </alternativeName>
</protein>